<keyword evidence="14" id="KW-1185">Reference proteome</keyword>
<feature type="transmembrane region" description="Helical" evidence="12">
    <location>
        <begin position="219"/>
        <end position="241"/>
    </location>
</feature>
<evidence type="ECO:0000256" key="8">
    <source>
        <dbReference type="ARBA" id="ARBA00023133"/>
    </source>
</evidence>
<comment type="pathway">
    <text evidence="10">Porphyrin-containing compound metabolism; heme A biosynthesis; heme A from heme O: step 1/1.</text>
</comment>
<comment type="subcellular location">
    <subcellularLocation>
        <location evidence="2">Membrane</location>
        <topology evidence="2">Multi-pass membrane protein</topology>
    </subcellularLocation>
</comment>
<dbReference type="Proteomes" id="UP000440578">
    <property type="component" value="Unassembled WGS sequence"/>
</dbReference>
<comment type="caution">
    <text evidence="13">The sequence shown here is derived from an EMBL/GenBank/DDBJ whole genome shotgun (WGS) entry which is preliminary data.</text>
</comment>
<comment type="cofactor">
    <cofactor evidence="1">
        <name>heme b</name>
        <dbReference type="ChEBI" id="CHEBI:60344"/>
    </cofactor>
</comment>
<dbReference type="EMBL" id="VIIS01000103">
    <property type="protein sequence ID" value="KAF0313255.1"/>
    <property type="molecule type" value="Genomic_DNA"/>
</dbReference>
<dbReference type="PANTHER" id="PTHR23289:SF2">
    <property type="entry name" value="CYTOCHROME C OXIDASE ASSEMBLY PROTEIN COX15 HOMOLOG"/>
    <property type="match status" value="1"/>
</dbReference>
<evidence type="ECO:0000256" key="10">
    <source>
        <dbReference type="ARBA" id="ARBA00044501"/>
    </source>
</evidence>
<evidence type="ECO:0000256" key="12">
    <source>
        <dbReference type="SAM" id="Phobius"/>
    </source>
</evidence>
<evidence type="ECO:0000313" key="13">
    <source>
        <dbReference type="EMBL" id="KAF0313255.1"/>
    </source>
</evidence>
<dbReference type="PANTHER" id="PTHR23289">
    <property type="entry name" value="CYTOCHROME C OXIDASE ASSEMBLY PROTEIN COX15"/>
    <property type="match status" value="1"/>
</dbReference>
<dbReference type="OrthoDB" id="1726137at2759"/>
<evidence type="ECO:0000256" key="1">
    <source>
        <dbReference type="ARBA" id="ARBA00001970"/>
    </source>
</evidence>
<dbReference type="GO" id="GO:0005743">
    <property type="term" value="C:mitochondrial inner membrane"/>
    <property type="evidence" value="ECO:0007669"/>
    <property type="project" value="TreeGrafter"/>
</dbReference>
<accession>A0A6A4X1W5</accession>
<keyword evidence="6" id="KW-0560">Oxidoreductase</keyword>
<evidence type="ECO:0000256" key="9">
    <source>
        <dbReference type="ARBA" id="ARBA00023136"/>
    </source>
</evidence>
<evidence type="ECO:0000256" key="7">
    <source>
        <dbReference type="ARBA" id="ARBA00023004"/>
    </source>
</evidence>
<keyword evidence="8" id="KW-0350">Heme biosynthesis</keyword>
<dbReference type="GO" id="GO:0120547">
    <property type="term" value="F:heme A synthase activity"/>
    <property type="evidence" value="ECO:0007669"/>
    <property type="project" value="UniProtKB-EC"/>
</dbReference>
<feature type="transmembrane region" description="Helical" evidence="12">
    <location>
        <begin position="261"/>
        <end position="283"/>
    </location>
</feature>
<name>A0A6A4X1W5_AMPAM</name>
<gene>
    <name evidence="13" type="primary">COX15_5</name>
    <name evidence="13" type="ORF">FJT64_001640</name>
</gene>
<dbReference type="AlphaFoldDB" id="A0A6A4X1W5"/>
<evidence type="ECO:0000256" key="2">
    <source>
        <dbReference type="ARBA" id="ARBA00004141"/>
    </source>
</evidence>
<comment type="catalytic activity">
    <reaction evidence="11">
        <text>Fe(II)-heme o + 2 A + H2O = Fe(II)-heme a + 2 AH2</text>
        <dbReference type="Rhea" id="RHEA:63388"/>
        <dbReference type="ChEBI" id="CHEBI:13193"/>
        <dbReference type="ChEBI" id="CHEBI:15377"/>
        <dbReference type="ChEBI" id="CHEBI:17499"/>
        <dbReference type="ChEBI" id="CHEBI:60530"/>
        <dbReference type="ChEBI" id="CHEBI:61715"/>
        <dbReference type="EC" id="1.17.99.9"/>
    </reaction>
    <physiologicalReaction direction="left-to-right" evidence="11">
        <dbReference type="Rhea" id="RHEA:63389"/>
    </physiologicalReaction>
</comment>
<dbReference type="GO" id="GO:0006784">
    <property type="term" value="P:heme A biosynthetic process"/>
    <property type="evidence" value="ECO:0007669"/>
    <property type="project" value="InterPro"/>
</dbReference>
<evidence type="ECO:0000256" key="4">
    <source>
        <dbReference type="ARBA" id="ARBA00022723"/>
    </source>
</evidence>
<feature type="transmembrane region" description="Helical" evidence="12">
    <location>
        <begin position="141"/>
        <end position="159"/>
    </location>
</feature>
<proteinExistence type="predicted"/>
<evidence type="ECO:0000256" key="3">
    <source>
        <dbReference type="ARBA" id="ARBA00022692"/>
    </source>
</evidence>
<evidence type="ECO:0000256" key="6">
    <source>
        <dbReference type="ARBA" id="ARBA00023002"/>
    </source>
</evidence>
<protein>
    <submittedName>
        <fullName evidence="13">Cytochrome c oxidase assembly protein COX15</fullName>
    </submittedName>
</protein>
<dbReference type="Pfam" id="PF02628">
    <property type="entry name" value="COX15-CtaA"/>
    <property type="match status" value="1"/>
</dbReference>
<keyword evidence="5 12" id="KW-1133">Transmembrane helix</keyword>
<keyword evidence="3 12" id="KW-0812">Transmembrane</keyword>
<feature type="transmembrane region" description="Helical" evidence="12">
    <location>
        <begin position="171"/>
        <end position="199"/>
    </location>
</feature>
<evidence type="ECO:0000256" key="5">
    <source>
        <dbReference type="ARBA" id="ARBA00022989"/>
    </source>
</evidence>
<dbReference type="InterPro" id="IPR023754">
    <property type="entry name" value="HemeA_Synthase_type2"/>
</dbReference>
<keyword evidence="4" id="KW-0479">Metal-binding</keyword>
<dbReference type="GO" id="GO:0046872">
    <property type="term" value="F:metal ion binding"/>
    <property type="evidence" value="ECO:0007669"/>
    <property type="project" value="UniProtKB-KW"/>
</dbReference>
<feature type="transmembrane region" description="Helical" evidence="12">
    <location>
        <begin position="57"/>
        <end position="77"/>
    </location>
</feature>
<keyword evidence="9 12" id="KW-0472">Membrane</keyword>
<dbReference type="GO" id="GO:0016653">
    <property type="term" value="F:oxidoreductase activity, acting on NAD(P)H, heme protein as acceptor"/>
    <property type="evidence" value="ECO:0007669"/>
    <property type="project" value="TreeGrafter"/>
</dbReference>
<evidence type="ECO:0000256" key="11">
    <source>
        <dbReference type="ARBA" id="ARBA00048044"/>
    </source>
</evidence>
<evidence type="ECO:0000313" key="14">
    <source>
        <dbReference type="Proteomes" id="UP000440578"/>
    </source>
</evidence>
<sequence>MILSKLCTLPAYGLGGKYMSLQFVNSLKGGVARALRQASSSAASTTTELAPSARKAVGYWLMGCTGMVFGAVMLGGVTRLTESGLSMVDWKLLGRSWPQSEIEWQAELEKYRHYPEFQLKNKDITMSDFKFIWLMEYGHRMWGRLIGATFALPAIYFWTKGYFTKSMRRRVPIFGSLILLQASERTSAVLMGLMGWYMVKSGLDHKNFEGPSDVPRVSQYRLAAHLGAALVLATLFLYNGLDHLIPAQVVKVTSSVRRVRIMAHVCKGFIFLAAFSGAFVAGLDAGLTYNEFPLMGGRLVPTDLLAYEPKLSNVTENPTTVQFNHRMLMLD</sequence>
<reference evidence="13 14" key="1">
    <citation type="submission" date="2019-07" db="EMBL/GenBank/DDBJ databases">
        <title>Draft genome assembly of a fouling barnacle, Amphibalanus amphitrite (Darwin, 1854): The first reference genome for Thecostraca.</title>
        <authorList>
            <person name="Kim W."/>
        </authorList>
    </citation>
    <scope>NUCLEOTIDE SEQUENCE [LARGE SCALE GENOMIC DNA]</scope>
    <source>
        <strain evidence="13">SNU_AA5</strain>
        <tissue evidence="13">Soma without cirri and trophi</tissue>
    </source>
</reference>
<dbReference type="InterPro" id="IPR003780">
    <property type="entry name" value="COX15/CtaA_fam"/>
</dbReference>
<organism evidence="13 14">
    <name type="scientific">Amphibalanus amphitrite</name>
    <name type="common">Striped barnacle</name>
    <name type="synonym">Balanus amphitrite</name>
    <dbReference type="NCBI Taxonomy" id="1232801"/>
    <lineage>
        <taxon>Eukaryota</taxon>
        <taxon>Metazoa</taxon>
        <taxon>Ecdysozoa</taxon>
        <taxon>Arthropoda</taxon>
        <taxon>Crustacea</taxon>
        <taxon>Multicrustacea</taxon>
        <taxon>Cirripedia</taxon>
        <taxon>Thoracica</taxon>
        <taxon>Thoracicalcarea</taxon>
        <taxon>Balanomorpha</taxon>
        <taxon>Balanoidea</taxon>
        <taxon>Balanidae</taxon>
        <taxon>Amphibalaninae</taxon>
        <taxon>Amphibalanus</taxon>
    </lineage>
</organism>
<keyword evidence="7" id="KW-0408">Iron</keyword>